<organism evidence="2 3">
    <name type="scientific">Prototheca wickerhamii</name>
    <dbReference type="NCBI Taxonomy" id="3111"/>
    <lineage>
        <taxon>Eukaryota</taxon>
        <taxon>Viridiplantae</taxon>
        <taxon>Chlorophyta</taxon>
        <taxon>core chlorophytes</taxon>
        <taxon>Trebouxiophyceae</taxon>
        <taxon>Chlorellales</taxon>
        <taxon>Chlorellaceae</taxon>
        <taxon>Prototheca</taxon>
    </lineage>
</organism>
<name>A0AAD9IHM0_PROWI</name>
<feature type="transmembrane region" description="Helical" evidence="1">
    <location>
        <begin position="47"/>
        <end position="64"/>
    </location>
</feature>
<feature type="transmembrane region" description="Helical" evidence="1">
    <location>
        <begin position="122"/>
        <end position="139"/>
    </location>
</feature>
<protein>
    <submittedName>
        <fullName evidence="2">Uncharacterized protein</fullName>
    </submittedName>
</protein>
<gene>
    <name evidence="2" type="ORF">QBZ16_004574</name>
</gene>
<proteinExistence type="predicted"/>
<feature type="transmembrane region" description="Helical" evidence="1">
    <location>
        <begin position="85"/>
        <end position="110"/>
    </location>
</feature>
<evidence type="ECO:0000313" key="2">
    <source>
        <dbReference type="EMBL" id="KAK2077728.1"/>
    </source>
</evidence>
<keyword evidence="1" id="KW-1133">Transmembrane helix</keyword>
<evidence type="ECO:0000256" key="1">
    <source>
        <dbReference type="SAM" id="Phobius"/>
    </source>
</evidence>
<reference evidence="2" key="1">
    <citation type="submission" date="2021-01" db="EMBL/GenBank/DDBJ databases">
        <authorList>
            <person name="Eckstrom K.M.E."/>
        </authorList>
    </citation>
    <scope>NUCLEOTIDE SEQUENCE</scope>
    <source>
        <strain evidence="2">UVCC 0001</strain>
    </source>
</reference>
<feature type="transmembrane region" description="Helical" evidence="1">
    <location>
        <begin position="23"/>
        <end position="41"/>
    </location>
</feature>
<dbReference type="AlphaFoldDB" id="A0AAD9IHM0"/>
<accession>A0AAD9IHM0</accession>
<keyword evidence="3" id="KW-1185">Reference proteome</keyword>
<evidence type="ECO:0000313" key="3">
    <source>
        <dbReference type="Proteomes" id="UP001255856"/>
    </source>
</evidence>
<keyword evidence="1" id="KW-0472">Membrane</keyword>
<comment type="caution">
    <text evidence="2">The sequence shown here is derived from an EMBL/GenBank/DDBJ whole genome shotgun (WGS) entry which is preliminary data.</text>
</comment>
<dbReference type="Proteomes" id="UP001255856">
    <property type="component" value="Unassembled WGS sequence"/>
</dbReference>
<dbReference type="EMBL" id="JASFZW010000006">
    <property type="protein sequence ID" value="KAK2077728.1"/>
    <property type="molecule type" value="Genomic_DNA"/>
</dbReference>
<sequence>MSLYSTSAGYDPDGDKQRSVNTVGPRWVGTALCLLAWLAAGSASTPATAWLALVAVLVAATLQLQALNRLYGLRAKFGRAPKSLYLLYFLPTSMLTAWLTLVISCTGLAAMTVTVDTKDLDVAAVVFMAVMVGAGAFMLVHHRDTVFGLTLIWAFVGVYEAAKDRGAEHSVQYAALGSVVLVTILCLV</sequence>
<keyword evidence="1" id="KW-0812">Transmembrane</keyword>